<dbReference type="AlphaFoldDB" id="A0A9K3L154"/>
<protein>
    <submittedName>
        <fullName evidence="1">Uncharacterized protein</fullName>
    </submittedName>
</protein>
<keyword evidence="2" id="KW-1185">Reference proteome</keyword>
<reference evidence="1" key="1">
    <citation type="journal article" date="2021" name="Sci. Rep.">
        <title>Diploid genomic architecture of Nitzschia inconspicua, an elite biomass production diatom.</title>
        <authorList>
            <person name="Oliver A."/>
            <person name="Podell S."/>
            <person name="Pinowska A."/>
            <person name="Traller J.C."/>
            <person name="Smith S.R."/>
            <person name="McClure R."/>
            <person name="Beliaev A."/>
            <person name="Bohutskyi P."/>
            <person name="Hill E.A."/>
            <person name="Rabines A."/>
            <person name="Zheng H."/>
            <person name="Allen L.Z."/>
            <person name="Kuo A."/>
            <person name="Grigoriev I.V."/>
            <person name="Allen A.E."/>
            <person name="Hazlebeck D."/>
            <person name="Allen E.E."/>
        </authorList>
    </citation>
    <scope>NUCLEOTIDE SEQUENCE</scope>
    <source>
        <strain evidence="1">Hildebrandi</strain>
    </source>
</reference>
<evidence type="ECO:0000313" key="2">
    <source>
        <dbReference type="Proteomes" id="UP000693970"/>
    </source>
</evidence>
<comment type="caution">
    <text evidence="1">The sequence shown here is derived from an EMBL/GenBank/DDBJ whole genome shotgun (WGS) entry which is preliminary data.</text>
</comment>
<dbReference type="Proteomes" id="UP000693970">
    <property type="component" value="Unassembled WGS sequence"/>
</dbReference>
<name>A0A9K3L154_9STRA</name>
<evidence type="ECO:0000313" key="1">
    <source>
        <dbReference type="EMBL" id="KAG7353672.1"/>
    </source>
</evidence>
<organism evidence="1 2">
    <name type="scientific">Nitzschia inconspicua</name>
    <dbReference type="NCBI Taxonomy" id="303405"/>
    <lineage>
        <taxon>Eukaryota</taxon>
        <taxon>Sar</taxon>
        <taxon>Stramenopiles</taxon>
        <taxon>Ochrophyta</taxon>
        <taxon>Bacillariophyta</taxon>
        <taxon>Bacillariophyceae</taxon>
        <taxon>Bacillariophycidae</taxon>
        <taxon>Bacillariales</taxon>
        <taxon>Bacillariaceae</taxon>
        <taxon>Nitzschia</taxon>
    </lineage>
</organism>
<reference evidence="1" key="2">
    <citation type="submission" date="2021-04" db="EMBL/GenBank/DDBJ databases">
        <authorList>
            <person name="Podell S."/>
        </authorList>
    </citation>
    <scope>NUCLEOTIDE SEQUENCE</scope>
    <source>
        <strain evidence="1">Hildebrandi</strain>
    </source>
</reference>
<proteinExistence type="predicted"/>
<accession>A0A9K3L154</accession>
<dbReference type="EMBL" id="JAGRRH010000016">
    <property type="protein sequence ID" value="KAG7353672.1"/>
    <property type="molecule type" value="Genomic_DNA"/>
</dbReference>
<sequence length="137" mass="15223">MVLSGVYTVKDRHLPIHSKEAFHKNVVVVSKDLVQIPYIDLQTLFGNDEAISIGSSAVSTTEEISSLFANRLQYDALRLTITSQQKQHLLQSLLDNLQDAFGPNGLGFLEVTHISSEMVQLRSTLLPMAEQLANLPY</sequence>
<gene>
    <name evidence="1" type="ORF">IV203_003027</name>
</gene>